<gene>
    <name evidence="2" type="ORF">GOP47_0011041</name>
</gene>
<dbReference type="AlphaFoldDB" id="A0A9D4ZF05"/>
<feature type="region of interest" description="Disordered" evidence="1">
    <location>
        <begin position="1"/>
        <end position="34"/>
    </location>
</feature>
<protein>
    <submittedName>
        <fullName evidence="2">Uncharacterized protein</fullName>
    </submittedName>
</protein>
<evidence type="ECO:0000313" key="3">
    <source>
        <dbReference type="Proteomes" id="UP000886520"/>
    </source>
</evidence>
<evidence type="ECO:0000313" key="2">
    <source>
        <dbReference type="EMBL" id="KAI5073028.1"/>
    </source>
</evidence>
<feature type="compositionally biased region" description="Polar residues" evidence="1">
    <location>
        <begin position="16"/>
        <end position="27"/>
    </location>
</feature>
<reference evidence="2" key="1">
    <citation type="submission" date="2021-01" db="EMBL/GenBank/DDBJ databases">
        <title>Adiantum capillus-veneris genome.</title>
        <authorList>
            <person name="Fang Y."/>
            <person name="Liao Q."/>
        </authorList>
    </citation>
    <scope>NUCLEOTIDE SEQUENCE</scope>
    <source>
        <strain evidence="2">H3</strain>
        <tissue evidence="2">Leaf</tissue>
    </source>
</reference>
<keyword evidence="3" id="KW-1185">Reference proteome</keyword>
<name>A0A9D4ZF05_ADICA</name>
<proteinExistence type="predicted"/>
<comment type="caution">
    <text evidence="2">The sequence shown here is derived from an EMBL/GenBank/DDBJ whole genome shotgun (WGS) entry which is preliminary data.</text>
</comment>
<dbReference type="Proteomes" id="UP000886520">
    <property type="component" value="Chromosome 11"/>
</dbReference>
<organism evidence="2 3">
    <name type="scientific">Adiantum capillus-veneris</name>
    <name type="common">Maidenhair fern</name>
    <dbReference type="NCBI Taxonomy" id="13818"/>
    <lineage>
        <taxon>Eukaryota</taxon>
        <taxon>Viridiplantae</taxon>
        <taxon>Streptophyta</taxon>
        <taxon>Embryophyta</taxon>
        <taxon>Tracheophyta</taxon>
        <taxon>Polypodiopsida</taxon>
        <taxon>Polypodiidae</taxon>
        <taxon>Polypodiales</taxon>
        <taxon>Pteridineae</taxon>
        <taxon>Pteridaceae</taxon>
        <taxon>Vittarioideae</taxon>
        <taxon>Adiantum</taxon>
    </lineage>
</organism>
<evidence type="ECO:0000256" key="1">
    <source>
        <dbReference type="SAM" id="MobiDB-lite"/>
    </source>
</evidence>
<sequence length="78" mass="8407">MESTGRADQGVDTQKDSITLAKTTETEGSMEKEDKVQEIVDDGTNLHDKDTKFSSIIAEVVEEVLGATITGNSTDDTE</sequence>
<accession>A0A9D4ZF05</accession>
<dbReference type="EMBL" id="JABFUD020000011">
    <property type="protein sequence ID" value="KAI5073028.1"/>
    <property type="molecule type" value="Genomic_DNA"/>
</dbReference>